<reference evidence="1 2" key="1">
    <citation type="journal article" date="2019" name="Commun. Biol.">
        <title>The bagworm genome reveals a unique fibroin gene that provides high tensile strength.</title>
        <authorList>
            <person name="Kono N."/>
            <person name="Nakamura H."/>
            <person name="Ohtoshi R."/>
            <person name="Tomita M."/>
            <person name="Numata K."/>
            <person name="Arakawa K."/>
        </authorList>
    </citation>
    <scope>NUCLEOTIDE SEQUENCE [LARGE SCALE GENOMIC DNA]</scope>
</reference>
<dbReference type="OrthoDB" id="9995375at2759"/>
<gene>
    <name evidence="1" type="ORF">EVAR_59129_1</name>
</gene>
<evidence type="ECO:0000313" key="1">
    <source>
        <dbReference type="EMBL" id="GBP87233.1"/>
    </source>
</evidence>
<accession>A0A4C1ZJ98</accession>
<proteinExistence type="predicted"/>
<name>A0A4C1ZJ98_EUMVA</name>
<dbReference type="Gene3D" id="3.40.50.300">
    <property type="entry name" value="P-loop containing nucleotide triphosphate hydrolases"/>
    <property type="match status" value="1"/>
</dbReference>
<evidence type="ECO:0000313" key="2">
    <source>
        <dbReference type="Proteomes" id="UP000299102"/>
    </source>
</evidence>
<protein>
    <submittedName>
        <fullName evidence="1">Uncharacterized protein</fullName>
    </submittedName>
</protein>
<keyword evidence="2" id="KW-1185">Reference proteome</keyword>
<dbReference type="Proteomes" id="UP000299102">
    <property type="component" value="Unassembled WGS sequence"/>
</dbReference>
<comment type="caution">
    <text evidence="1">The sequence shown here is derived from an EMBL/GenBank/DDBJ whole genome shotgun (WGS) entry which is preliminary data.</text>
</comment>
<sequence length="115" mass="12880">MVTKELPCTHRNPMDVAYALNEGLRKGGGTSEETIIVRIAAKHKLHDSVSHAVLAVTRHTVSCVYHTDDAEDAIGRFIKRAVVASENKIKDNNVKMSIRNRDKTIMNVLAENWKQ</sequence>
<organism evidence="1 2">
    <name type="scientific">Eumeta variegata</name>
    <name type="common">Bagworm moth</name>
    <name type="synonym">Eumeta japonica</name>
    <dbReference type="NCBI Taxonomy" id="151549"/>
    <lineage>
        <taxon>Eukaryota</taxon>
        <taxon>Metazoa</taxon>
        <taxon>Ecdysozoa</taxon>
        <taxon>Arthropoda</taxon>
        <taxon>Hexapoda</taxon>
        <taxon>Insecta</taxon>
        <taxon>Pterygota</taxon>
        <taxon>Neoptera</taxon>
        <taxon>Endopterygota</taxon>
        <taxon>Lepidoptera</taxon>
        <taxon>Glossata</taxon>
        <taxon>Ditrysia</taxon>
        <taxon>Tineoidea</taxon>
        <taxon>Psychidae</taxon>
        <taxon>Oiketicinae</taxon>
        <taxon>Eumeta</taxon>
    </lineage>
</organism>
<dbReference type="EMBL" id="BGZK01001845">
    <property type="protein sequence ID" value="GBP87233.1"/>
    <property type="molecule type" value="Genomic_DNA"/>
</dbReference>
<dbReference type="InterPro" id="IPR027417">
    <property type="entry name" value="P-loop_NTPase"/>
</dbReference>
<dbReference type="AlphaFoldDB" id="A0A4C1ZJ98"/>